<reference evidence="4" key="1">
    <citation type="submission" date="2016-10" db="EMBL/GenBank/DDBJ databases">
        <authorList>
            <person name="Varghese N."/>
            <person name="Submissions S."/>
        </authorList>
    </citation>
    <scope>NUCLEOTIDE SEQUENCE [LARGE SCALE GENOMIC DNA]</scope>
    <source>
        <strain evidence="4">CGMCC 1.10784</strain>
    </source>
</reference>
<keyword evidence="2" id="KW-1133">Transmembrane helix</keyword>
<dbReference type="AlphaFoldDB" id="A0A1I2AEW2"/>
<dbReference type="Proteomes" id="UP000198855">
    <property type="component" value="Unassembled WGS sequence"/>
</dbReference>
<proteinExistence type="predicted"/>
<evidence type="ECO:0000313" key="3">
    <source>
        <dbReference type="EMBL" id="SFE42456.1"/>
    </source>
</evidence>
<dbReference type="STRING" id="1045775.SAMN05216378_3069"/>
<dbReference type="EMBL" id="FOMT01000003">
    <property type="protein sequence ID" value="SFE42456.1"/>
    <property type="molecule type" value="Genomic_DNA"/>
</dbReference>
<feature type="transmembrane region" description="Helical" evidence="2">
    <location>
        <begin position="12"/>
        <end position="30"/>
    </location>
</feature>
<feature type="coiled-coil region" evidence="1">
    <location>
        <begin position="256"/>
        <end position="290"/>
    </location>
</feature>
<name>A0A1I2AEW2_9BACL</name>
<keyword evidence="2" id="KW-0472">Membrane</keyword>
<keyword evidence="4" id="KW-1185">Reference proteome</keyword>
<keyword evidence="1" id="KW-0175">Coiled coil</keyword>
<gene>
    <name evidence="3" type="ORF">SAMN05216378_3069</name>
</gene>
<dbReference type="OrthoDB" id="2385264at2"/>
<accession>A0A1I2AEW2</accession>
<sequence>MNKSAASQGSITIFSAVVLSGLLLFSAVLIDYARMAVLHKVTEDAARSGVRSALSAYDERLYERYGLFGRGGTESNEIFEKTVQTNLGQIGQQHQDSFKLVQAELESAHTDDAEVLGKHDVFARQVLEEMKYKAPVDFTLELASKFAPLSGAMKEATVTVNMLEELRKLYDKREGQLAIALQLQRQAAETVGGIAGLIPTKALELATGTEHAARFAGDYAQYAGWVLTDQRLAEQGKKPKYSDQIEGYEGKARGWTDEMSRELAAAKKHHDKLQLEAVKALEAAKQVNAEMLRIKQEAASAPSNSGYDRVTGKNVAGADTAPIDAAPQNDMQELRKTADELILPDGWFTDYSLEIADQASVFASLQMEAGGFITNLTAGLASPNSNNEQIKEGAVNLRIAYEQYEGAYVRKGSSLDEREQKLTDKELKKERQAQEAKAGELWSQARRLLHGMTSVPQTDEHLQVIQDIEKRYKNNLLFNQEAAEAEAAGLAFAQDAHEEAKEATSVMSGLFGGIADMLEQTRDSVYLSEYTISHYAAFAPQNLRALLTSGNTNELAHAIAFSNQEAEYVIYGFHSPTANLAAAYGELIGVRMAVRTMEGLSACRAAAHPLLILSCSVVYGLEKTMEDMAAFTERGAAPLSKYMNADVSYTDYLRLFMLVHGGAKRPSTLARMIAVIEHNGGVTLSKVPTALTGEVKTSAELWFLPGVMDVVLHFGSLQGKVVGGRYETTQTIGWSY</sequence>
<evidence type="ECO:0000256" key="2">
    <source>
        <dbReference type="SAM" id="Phobius"/>
    </source>
</evidence>
<keyword evidence="2" id="KW-0812">Transmembrane</keyword>
<evidence type="ECO:0008006" key="5">
    <source>
        <dbReference type="Google" id="ProtNLM"/>
    </source>
</evidence>
<organism evidence="3 4">
    <name type="scientific">Paenibacillus catalpae</name>
    <dbReference type="NCBI Taxonomy" id="1045775"/>
    <lineage>
        <taxon>Bacteria</taxon>
        <taxon>Bacillati</taxon>
        <taxon>Bacillota</taxon>
        <taxon>Bacilli</taxon>
        <taxon>Bacillales</taxon>
        <taxon>Paenibacillaceae</taxon>
        <taxon>Paenibacillus</taxon>
    </lineage>
</organism>
<evidence type="ECO:0000256" key="1">
    <source>
        <dbReference type="SAM" id="Coils"/>
    </source>
</evidence>
<protein>
    <recommendedName>
        <fullName evidence="5">Flp pilus-assembly TadE/G-like</fullName>
    </recommendedName>
</protein>
<evidence type="ECO:0000313" key="4">
    <source>
        <dbReference type="Proteomes" id="UP000198855"/>
    </source>
</evidence>
<dbReference type="RefSeq" id="WP_091186574.1">
    <property type="nucleotide sequence ID" value="NZ_FOMT01000003.1"/>
</dbReference>